<feature type="region of interest" description="Disordered" evidence="1">
    <location>
        <begin position="1"/>
        <end position="30"/>
    </location>
</feature>
<dbReference type="Proteomes" id="UP001279734">
    <property type="component" value="Unassembled WGS sequence"/>
</dbReference>
<organism evidence="2 3">
    <name type="scientific">Nepenthes gracilis</name>
    <name type="common">Slender pitcher plant</name>
    <dbReference type="NCBI Taxonomy" id="150966"/>
    <lineage>
        <taxon>Eukaryota</taxon>
        <taxon>Viridiplantae</taxon>
        <taxon>Streptophyta</taxon>
        <taxon>Embryophyta</taxon>
        <taxon>Tracheophyta</taxon>
        <taxon>Spermatophyta</taxon>
        <taxon>Magnoliopsida</taxon>
        <taxon>eudicotyledons</taxon>
        <taxon>Gunneridae</taxon>
        <taxon>Pentapetalae</taxon>
        <taxon>Caryophyllales</taxon>
        <taxon>Nepenthaceae</taxon>
        <taxon>Nepenthes</taxon>
    </lineage>
</organism>
<name>A0AAD3RW15_NEPGR</name>
<gene>
    <name evidence="2" type="ORF">Nepgr_000133</name>
</gene>
<dbReference type="AlphaFoldDB" id="A0AAD3RW15"/>
<evidence type="ECO:0000313" key="3">
    <source>
        <dbReference type="Proteomes" id="UP001279734"/>
    </source>
</evidence>
<feature type="compositionally biased region" description="Polar residues" evidence="1">
    <location>
        <begin position="16"/>
        <end position="30"/>
    </location>
</feature>
<accession>A0AAD3RW15</accession>
<dbReference type="SUPFAM" id="SSF53756">
    <property type="entry name" value="UDP-Glycosyltransferase/glycogen phosphorylase"/>
    <property type="match status" value="1"/>
</dbReference>
<comment type="caution">
    <text evidence="2">The sequence shown here is derived from an EMBL/GenBank/DDBJ whole genome shotgun (WGS) entry which is preliminary data.</text>
</comment>
<evidence type="ECO:0000256" key="1">
    <source>
        <dbReference type="SAM" id="MobiDB-lite"/>
    </source>
</evidence>
<proteinExistence type="predicted"/>
<reference evidence="2" key="1">
    <citation type="submission" date="2023-05" db="EMBL/GenBank/DDBJ databases">
        <title>Nepenthes gracilis genome sequencing.</title>
        <authorList>
            <person name="Fukushima K."/>
        </authorList>
    </citation>
    <scope>NUCLEOTIDE SEQUENCE</scope>
    <source>
        <strain evidence="2">SING2019-196</strain>
    </source>
</reference>
<protein>
    <submittedName>
        <fullName evidence="2">Uncharacterized protein</fullName>
    </submittedName>
</protein>
<evidence type="ECO:0000313" key="2">
    <source>
        <dbReference type="EMBL" id="GMG98293.1"/>
    </source>
</evidence>
<keyword evidence="3" id="KW-1185">Reference proteome</keyword>
<dbReference type="Gene3D" id="3.40.50.2000">
    <property type="entry name" value="Glycogen Phosphorylase B"/>
    <property type="match status" value="1"/>
</dbReference>
<sequence>MGNQGFDTTIAHPEFNSPNPSSHSEFSYLSTNDGYTGGGGNVDVGQVVALIARSNTNCRDPFQRSTKALMREEEEQERGRVACRVYDQFSYFAQIVADDLNLPGFSLRTSAGITSLAFAVRRS</sequence>
<dbReference type="EMBL" id="BSYO01000001">
    <property type="protein sequence ID" value="GMG98293.1"/>
    <property type="molecule type" value="Genomic_DNA"/>
</dbReference>